<evidence type="ECO:0000313" key="3">
    <source>
        <dbReference type="Proteomes" id="UP001218218"/>
    </source>
</evidence>
<dbReference type="AlphaFoldDB" id="A0AAD7EU63"/>
<reference evidence="2" key="1">
    <citation type="submission" date="2023-03" db="EMBL/GenBank/DDBJ databases">
        <title>Massive genome expansion in bonnet fungi (Mycena s.s.) driven by repeated elements and novel gene families across ecological guilds.</title>
        <authorList>
            <consortium name="Lawrence Berkeley National Laboratory"/>
            <person name="Harder C.B."/>
            <person name="Miyauchi S."/>
            <person name="Viragh M."/>
            <person name="Kuo A."/>
            <person name="Thoen E."/>
            <person name="Andreopoulos B."/>
            <person name="Lu D."/>
            <person name="Skrede I."/>
            <person name="Drula E."/>
            <person name="Henrissat B."/>
            <person name="Morin E."/>
            <person name="Kohler A."/>
            <person name="Barry K."/>
            <person name="LaButti K."/>
            <person name="Morin E."/>
            <person name="Salamov A."/>
            <person name="Lipzen A."/>
            <person name="Mereny Z."/>
            <person name="Hegedus B."/>
            <person name="Baldrian P."/>
            <person name="Stursova M."/>
            <person name="Weitz H."/>
            <person name="Taylor A."/>
            <person name="Grigoriev I.V."/>
            <person name="Nagy L.G."/>
            <person name="Martin F."/>
            <person name="Kauserud H."/>
        </authorList>
    </citation>
    <scope>NUCLEOTIDE SEQUENCE</scope>
    <source>
        <strain evidence="2">CBHHK002</strain>
    </source>
</reference>
<dbReference type="EMBL" id="JARIHO010000015">
    <property type="protein sequence ID" value="KAJ7349784.1"/>
    <property type="molecule type" value="Genomic_DNA"/>
</dbReference>
<accession>A0AAD7EU63</accession>
<sequence>MPAIDPIPSPPRQLSPAPAPPPQPEFTAAGRPVRAKRKTWKLLQQLPEPAPPVISDPIPDPEPALEPQPATATWVWNAIRTTINSFGLYREYPSVPSYNPDEVLTPEEMSDIPTGTRSNTATIPADLTPFEPATPALPEGPAAEAEGSDIGPFPNWSIAGLMGWQWTGSPMKSIGEFKSLLGVLRNKRYLPADIMDFDIEKETAKFDEYLATSSTSSIRDGWKSASVKISVPDGKKYASEADAPVFEVPGLFYRPLVEVIKSAIHDVGDRCFHYTPFKKFWQPTLDGPPQRVYDEIYSSNAMVEAHTALQNQPREPGCTLERVVLALMWWSDSTHLASFGDASLWPLYLFFGNQSKWLRVKPRSNVCHHVAYFPKVRRFLRF</sequence>
<organism evidence="2 3">
    <name type="scientific">Mycena albidolilacea</name>
    <dbReference type="NCBI Taxonomy" id="1033008"/>
    <lineage>
        <taxon>Eukaryota</taxon>
        <taxon>Fungi</taxon>
        <taxon>Dikarya</taxon>
        <taxon>Basidiomycota</taxon>
        <taxon>Agaricomycotina</taxon>
        <taxon>Agaricomycetes</taxon>
        <taxon>Agaricomycetidae</taxon>
        <taxon>Agaricales</taxon>
        <taxon>Marasmiineae</taxon>
        <taxon>Mycenaceae</taxon>
        <taxon>Mycena</taxon>
    </lineage>
</organism>
<proteinExistence type="predicted"/>
<name>A0AAD7EU63_9AGAR</name>
<dbReference type="Pfam" id="PF18759">
    <property type="entry name" value="Plavaka"/>
    <property type="match status" value="1"/>
</dbReference>
<dbReference type="InterPro" id="IPR041078">
    <property type="entry name" value="Plavaka"/>
</dbReference>
<feature type="region of interest" description="Disordered" evidence="1">
    <location>
        <begin position="1"/>
        <end position="37"/>
    </location>
</feature>
<evidence type="ECO:0000256" key="1">
    <source>
        <dbReference type="SAM" id="MobiDB-lite"/>
    </source>
</evidence>
<gene>
    <name evidence="2" type="ORF">DFH08DRAFT_696605</name>
</gene>
<protein>
    <submittedName>
        <fullName evidence="2">Uncharacterized protein</fullName>
    </submittedName>
</protein>
<evidence type="ECO:0000313" key="2">
    <source>
        <dbReference type="EMBL" id="KAJ7349784.1"/>
    </source>
</evidence>
<feature type="compositionally biased region" description="Pro residues" evidence="1">
    <location>
        <begin position="1"/>
        <end position="24"/>
    </location>
</feature>
<keyword evidence="3" id="KW-1185">Reference proteome</keyword>
<dbReference type="Proteomes" id="UP001218218">
    <property type="component" value="Unassembled WGS sequence"/>
</dbReference>
<comment type="caution">
    <text evidence="2">The sequence shown here is derived from an EMBL/GenBank/DDBJ whole genome shotgun (WGS) entry which is preliminary data.</text>
</comment>